<dbReference type="Gene3D" id="1.20.1280.290">
    <property type="match status" value="1"/>
</dbReference>
<dbReference type="NCBIfam" id="NF037968">
    <property type="entry name" value="SemiSWEET_2"/>
    <property type="match status" value="1"/>
</dbReference>
<comment type="subcellular location">
    <subcellularLocation>
        <location evidence="1">Membrane</location>
        <topology evidence="1">Multi-pass membrane protein</topology>
    </subcellularLocation>
</comment>
<evidence type="ECO:0000256" key="2">
    <source>
        <dbReference type="ARBA" id="ARBA00022692"/>
    </source>
</evidence>
<name>A0A1M5WN81_9BACT</name>
<dbReference type="GO" id="GO:0016020">
    <property type="term" value="C:membrane"/>
    <property type="evidence" value="ECO:0007669"/>
    <property type="project" value="UniProtKB-SubCell"/>
</dbReference>
<evidence type="ECO:0000256" key="1">
    <source>
        <dbReference type="ARBA" id="ARBA00004141"/>
    </source>
</evidence>
<dbReference type="InterPro" id="IPR047662">
    <property type="entry name" value="SemiSWEET"/>
</dbReference>
<feature type="transmembrane region" description="Helical" evidence="5">
    <location>
        <begin position="6"/>
        <end position="24"/>
    </location>
</feature>
<keyword evidence="3 5" id="KW-1133">Transmembrane helix</keyword>
<dbReference type="Pfam" id="PF04193">
    <property type="entry name" value="PQ-loop"/>
    <property type="match status" value="1"/>
</dbReference>
<reference evidence="6 7" key="1">
    <citation type="submission" date="2016-11" db="EMBL/GenBank/DDBJ databases">
        <authorList>
            <person name="Jaros S."/>
            <person name="Januszkiewicz K."/>
            <person name="Wedrychowicz H."/>
        </authorList>
    </citation>
    <scope>NUCLEOTIDE SEQUENCE [LARGE SCALE GENOMIC DNA]</scope>
    <source>
        <strain evidence="6 7">DSM 24574</strain>
    </source>
</reference>
<evidence type="ECO:0000256" key="5">
    <source>
        <dbReference type="SAM" id="Phobius"/>
    </source>
</evidence>
<feature type="transmembrane region" description="Helical" evidence="5">
    <location>
        <begin position="62"/>
        <end position="79"/>
    </location>
</feature>
<dbReference type="Proteomes" id="UP000184212">
    <property type="component" value="Unassembled WGS sequence"/>
</dbReference>
<proteinExistence type="predicted"/>
<protein>
    <submittedName>
        <fullName evidence="6">MtN3 and saliva related transmembrane protein</fullName>
    </submittedName>
</protein>
<gene>
    <name evidence="6" type="ORF">SAMN04488109_5854</name>
</gene>
<dbReference type="AlphaFoldDB" id="A0A1M5WN81"/>
<keyword evidence="4 5" id="KW-0472">Membrane</keyword>
<keyword evidence="7" id="KW-1185">Reference proteome</keyword>
<dbReference type="RefSeq" id="WP_073141771.1">
    <property type="nucleotide sequence ID" value="NZ_FQWQ01000005.1"/>
</dbReference>
<evidence type="ECO:0000256" key="3">
    <source>
        <dbReference type="ARBA" id="ARBA00022989"/>
    </source>
</evidence>
<feature type="transmembrane region" description="Helical" evidence="5">
    <location>
        <begin position="36"/>
        <end position="56"/>
    </location>
</feature>
<sequence>MNTIQLLGLAAGMLTTIAFLPQVIKTWKSRSAKDLSLGMFSLFCLGVALWLAYGILVRDIPVIAANMLTLMLASTLLFFKLRFKD</sequence>
<organism evidence="6 7">
    <name type="scientific">Chryseolinea serpens</name>
    <dbReference type="NCBI Taxonomy" id="947013"/>
    <lineage>
        <taxon>Bacteria</taxon>
        <taxon>Pseudomonadati</taxon>
        <taxon>Bacteroidota</taxon>
        <taxon>Cytophagia</taxon>
        <taxon>Cytophagales</taxon>
        <taxon>Fulvivirgaceae</taxon>
        <taxon>Chryseolinea</taxon>
    </lineage>
</organism>
<dbReference type="OrthoDB" id="122062at2"/>
<evidence type="ECO:0000313" key="6">
    <source>
        <dbReference type="EMBL" id="SHH88948.1"/>
    </source>
</evidence>
<dbReference type="InterPro" id="IPR006603">
    <property type="entry name" value="PQ-loop_rpt"/>
</dbReference>
<evidence type="ECO:0000256" key="4">
    <source>
        <dbReference type="ARBA" id="ARBA00023136"/>
    </source>
</evidence>
<keyword evidence="2 5" id="KW-0812">Transmembrane</keyword>
<accession>A0A1M5WN81</accession>
<evidence type="ECO:0000313" key="7">
    <source>
        <dbReference type="Proteomes" id="UP000184212"/>
    </source>
</evidence>
<dbReference type="EMBL" id="FQWQ01000005">
    <property type="protein sequence ID" value="SHH88948.1"/>
    <property type="molecule type" value="Genomic_DNA"/>
</dbReference>
<dbReference type="GO" id="GO:0051119">
    <property type="term" value="F:sugar transmembrane transporter activity"/>
    <property type="evidence" value="ECO:0007669"/>
    <property type="project" value="InterPro"/>
</dbReference>